<reference evidence="4" key="1">
    <citation type="submission" date="2022-06" db="EMBL/GenBank/DDBJ databases">
        <title>Whole genome shotgun sequencing (WGS) of Rathayibacter sp. ZW T2_19, isolated from stored onions (Allium cepa).</title>
        <authorList>
            <person name="Stoll D.A."/>
            <person name="Huch M."/>
        </authorList>
    </citation>
    <scope>NUCLEOTIDE SEQUENCE</scope>
    <source>
        <strain evidence="4">ZW T2_19</strain>
    </source>
</reference>
<dbReference type="RefSeq" id="WP_251944646.1">
    <property type="nucleotide sequence ID" value="NZ_JAMRYM010000021.1"/>
</dbReference>
<dbReference type="Gene3D" id="3.60.40.10">
    <property type="entry name" value="PPM-type phosphatase domain"/>
    <property type="match status" value="1"/>
</dbReference>
<keyword evidence="2" id="KW-0812">Transmembrane</keyword>
<dbReference type="GO" id="GO:0016791">
    <property type="term" value="F:phosphatase activity"/>
    <property type="evidence" value="ECO:0007669"/>
    <property type="project" value="TreeGrafter"/>
</dbReference>
<organism evidence="4 5">
    <name type="scientific">Rathayibacter rubneri</name>
    <dbReference type="NCBI Taxonomy" id="2950106"/>
    <lineage>
        <taxon>Bacteria</taxon>
        <taxon>Bacillati</taxon>
        <taxon>Actinomycetota</taxon>
        <taxon>Actinomycetes</taxon>
        <taxon>Micrococcales</taxon>
        <taxon>Microbacteriaceae</taxon>
        <taxon>Rathayibacter</taxon>
    </lineage>
</organism>
<keyword evidence="5" id="KW-1185">Reference proteome</keyword>
<keyword evidence="2" id="KW-1133">Transmembrane helix</keyword>
<dbReference type="Pfam" id="PF07228">
    <property type="entry name" value="SpoIIE"/>
    <property type="match status" value="1"/>
</dbReference>
<dbReference type="SMART" id="SM00331">
    <property type="entry name" value="PP2C_SIG"/>
    <property type="match status" value="1"/>
</dbReference>
<evidence type="ECO:0000256" key="2">
    <source>
        <dbReference type="SAM" id="Phobius"/>
    </source>
</evidence>
<dbReference type="InterPro" id="IPR001932">
    <property type="entry name" value="PPM-type_phosphatase-like_dom"/>
</dbReference>
<evidence type="ECO:0000259" key="3">
    <source>
        <dbReference type="SMART" id="SM00331"/>
    </source>
</evidence>
<gene>
    <name evidence="4" type="ORF">NB037_07245</name>
</gene>
<proteinExistence type="predicted"/>
<name>A0A9X2DW36_9MICO</name>
<feature type="transmembrane region" description="Helical" evidence="2">
    <location>
        <begin position="135"/>
        <end position="152"/>
    </location>
</feature>
<accession>A0A9X2DW36</accession>
<evidence type="ECO:0000313" key="4">
    <source>
        <dbReference type="EMBL" id="MCM6762210.1"/>
    </source>
</evidence>
<evidence type="ECO:0000256" key="1">
    <source>
        <dbReference type="ARBA" id="ARBA00022801"/>
    </source>
</evidence>
<dbReference type="PANTHER" id="PTHR43156">
    <property type="entry name" value="STAGE II SPORULATION PROTEIN E-RELATED"/>
    <property type="match status" value="1"/>
</dbReference>
<protein>
    <submittedName>
        <fullName evidence="4">Serine/threonine-protein phosphatase</fullName>
    </submittedName>
</protein>
<dbReference type="SUPFAM" id="SSF81606">
    <property type="entry name" value="PP2C-like"/>
    <property type="match status" value="1"/>
</dbReference>
<sequence>MRPTLAHRRARTLPAVDSVALTANGFDRQIPLVKQLPVLGLFLIAVVLSVTVPTIEVTSAPALIGSVVMMLGATALAAVLPRVDPLGRATLLIPALDFLVVGVLRFATGESASIFASLAVLPTVWVAAGPGRRHVALACLGVGAGLVLPFLLGSTLEDNPNEIARGFFSAGAFGLAAAVVNDLARMARERVADISAREKLTHLELTQASVVQQALLPKERTQVLGYAFAGVCLPSRAIGGDFFDWYDIEGGAAFTVGDVMGKGVGAGIIAATVRAVVRSARGHDDLSVAASRASESLSSDLGETASFATLFHARLDEATGTVRYLDAGHGLTLHVRADGTWDRLASHNLPVGIDSDEPWATAQLTLLPGDSLVSCSDGILDLYDGRVESLRHVAALVAQSRDAADAVARISAGAEDGTNEDDVTVLVLTRAV</sequence>
<keyword evidence="1" id="KW-0378">Hydrolase</keyword>
<feature type="domain" description="PPM-type phosphatase" evidence="3">
    <location>
        <begin position="223"/>
        <end position="430"/>
    </location>
</feature>
<feature type="transmembrane region" description="Helical" evidence="2">
    <location>
        <begin position="164"/>
        <end position="184"/>
    </location>
</feature>
<dbReference type="EMBL" id="JAMRYM010000021">
    <property type="protein sequence ID" value="MCM6762210.1"/>
    <property type="molecule type" value="Genomic_DNA"/>
</dbReference>
<feature type="transmembrane region" description="Helical" evidence="2">
    <location>
        <begin position="89"/>
        <end position="106"/>
    </location>
</feature>
<evidence type="ECO:0000313" key="5">
    <source>
        <dbReference type="Proteomes" id="UP001155240"/>
    </source>
</evidence>
<dbReference type="InterPro" id="IPR036457">
    <property type="entry name" value="PPM-type-like_dom_sf"/>
</dbReference>
<keyword evidence="2" id="KW-0472">Membrane</keyword>
<comment type="caution">
    <text evidence="4">The sequence shown here is derived from an EMBL/GenBank/DDBJ whole genome shotgun (WGS) entry which is preliminary data.</text>
</comment>
<feature type="transmembrane region" description="Helical" evidence="2">
    <location>
        <begin position="112"/>
        <end position="128"/>
    </location>
</feature>
<feature type="transmembrane region" description="Helical" evidence="2">
    <location>
        <begin position="36"/>
        <end position="55"/>
    </location>
</feature>
<feature type="transmembrane region" description="Helical" evidence="2">
    <location>
        <begin position="61"/>
        <end position="80"/>
    </location>
</feature>
<dbReference type="Proteomes" id="UP001155240">
    <property type="component" value="Unassembled WGS sequence"/>
</dbReference>
<dbReference type="InterPro" id="IPR052016">
    <property type="entry name" value="Bact_Sigma-Reg"/>
</dbReference>
<dbReference type="AlphaFoldDB" id="A0A9X2DW36"/>
<dbReference type="PANTHER" id="PTHR43156:SF2">
    <property type="entry name" value="STAGE II SPORULATION PROTEIN E"/>
    <property type="match status" value="1"/>
</dbReference>